<name>A0ACB7IRD4_PLECO</name>
<dbReference type="EMBL" id="WQMT02000008">
    <property type="protein sequence ID" value="KAG9220186.1"/>
    <property type="molecule type" value="Genomic_DNA"/>
</dbReference>
<proteinExistence type="predicted"/>
<sequence length="980" mass="107050">MELLNPNKFNTDEVDATSAASQSLGSEEDLEGDADDLRNDIEDAFQADFKFKGSYAYGSVLHHPPLPCLNIQGVGLVGQPLSERDAKLITSVATQAPFGHGERTVVDKDVRDTWEIEPARVAFENPIWDQFMQDVVSKSVCEALGVVATSVAPRCELHKLLLYEPGSHTEKAPGMFATIIIILPSRYTGGQVHVSHGNKAQVFDYASSSLLSTAVLAWYTDVTHEVKPVESGYRLALSYNLIQGNTVVSRPVVPTMATAVARVRGILRMWSNGLYDSNSDIIAYLLQHQYSHFSLTGGSTCLKGEDAHLVAHLRDVASDLGFKVCLASLQYHVSGSADDYGYGSWGKRGRYGRCHYDASGDSDDDDGSVPPMNEVFDSSLCLNNIVNLDGTSVMPDRTFSLGSESLVPADAFDDVEPDDKEYEGYTGNESATVEHYYRRTALVLYHESDELSLMVKGGGGAPYALARLKDSASLQPSEDEKKLVDLILAIPYMGPDAARVLASHALRWKDLEMFKKIVKARNADTRAGVLTTDQLVQAWRVFSFGAVQHIFEGIVLHQQSFTARLEFLQTISSHAAATETVALAEWYQVQLLKTIQTMARPTAADVPSLISVLSANSAKYFKESIMPKLVSTTPGYDFWVSMMEALRKELQLIDTKAPAEDESLKANLDQMISQCVAAALPQWDNPPPVPYYGSATTMSAQAKLQRLTNAVELCFRVEHPQMSALLFSLVFQKNPPTYNSYASMYIPLVATLKTTLANRHLALTDAPFDGFICLIVEQHLIHVLKNKQAAPVNVRKLGCSAACPDCVALDQFLLSSLEKQGFTWVQRRRTHLEQRLRLGTDIVTFDTIRTGSPHTLMVKKLPGMTTATQWVLHEKQARQLVAAIGHDVVKVIMGPKYGDVVNAIMGTQPYPAPSITVQQLRAAAGASYATTPQIAAPALASTSANPTSLPASGSTRIAGNKRKSEPLITLGPVIDLTGES</sequence>
<dbReference type="Proteomes" id="UP000824881">
    <property type="component" value="Unassembled WGS sequence"/>
</dbReference>
<protein>
    <submittedName>
        <fullName evidence="1">Uncharacterized protein</fullName>
    </submittedName>
</protein>
<evidence type="ECO:0000313" key="1">
    <source>
        <dbReference type="EMBL" id="KAG9220186.1"/>
    </source>
</evidence>
<evidence type="ECO:0000313" key="2">
    <source>
        <dbReference type="Proteomes" id="UP000824881"/>
    </source>
</evidence>
<gene>
    <name evidence="1" type="ORF">CCMSSC00406_0007119</name>
</gene>
<accession>A0ACB7IRD4</accession>
<organism evidence="1 2">
    <name type="scientific">Pleurotus cornucopiae</name>
    <name type="common">Cornucopia mushroom</name>
    <dbReference type="NCBI Taxonomy" id="5321"/>
    <lineage>
        <taxon>Eukaryota</taxon>
        <taxon>Fungi</taxon>
        <taxon>Dikarya</taxon>
        <taxon>Basidiomycota</taxon>
        <taxon>Agaricomycotina</taxon>
        <taxon>Agaricomycetes</taxon>
        <taxon>Agaricomycetidae</taxon>
        <taxon>Agaricales</taxon>
        <taxon>Pleurotineae</taxon>
        <taxon>Pleurotaceae</taxon>
        <taxon>Pleurotus</taxon>
    </lineage>
</organism>
<reference evidence="1 2" key="1">
    <citation type="journal article" date="2021" name="Appl. Environ. Microbiol.">
        <title>Genetic linkage and physical mapping for an oyster mushroom Pleurotus cornucopiae and QTL analysis for the trait cap color.</title>
        <authorList>
            <person name="Zhang Y."/>
            <person name="Gao W."/>
            <person name="Sonnenberg A."/>
            <person name="Chen Q."/>
            <person name="Zhang J."/>
            <person name="Huang C."/>
        </authorList>
    </citation>
    <scope>NUCLEOTIDE SEQUENCE [LARGE SCALE GENOMIC DNA]</scope>
    <source>
        <strain evidence="1">CCMSSC00406</strain>
    </source>
</reference>
<comment type="caution">
    <text evidence="1">The sequence shown here is derived from an EMBL/GenBank/DDBJ whole genome shotgun (WGS) entry which is preliminary data.</text>
</comment>
<keyword evidence="2" id="KW-1185">Reference proteome</keyword>